<dbReference type="InterPro" id="IPR051539">
    <property type="entry name" value="T4SS-coupling_protein"/>
</dbReference>
<protein>
    <submittedName>
        <fullName evidence="8">Type IV secretory system conjugative DNA transfer family protein</fullName>
    </submittedName>
</protein>
<comment type="subcellular location">
    <subcellularLocation>
        <location evidence="1">Cell membrane</location>
        <topology evidence="1">Multi-pass membrane protein</topology>
    </subcellularLocation>
</comment>
<proteinExistence type="inferred from homology"/>
<keyword evidence="3" id="KW-1003">Cell membrane</keyword>
<dbReference type="Proteomes" id="UP000596427">
    <property type="component" value="Plasmid unnamed4"/>
</dbReference>
<sequence length="722" mass="79614">MMLPSSSASCSCCSAGLYFYVGGLGGIIGSLSANRTIESARRREHVHSTAAVRADSLSSQPPASAGAGFSRPDILAAIDKKYSNDLTPIEIRVADLVPGLISRVSLERMGIAMADELATFKKIYNNKDDGMDRLIGDTQESYLRKIAAGALEDAVLTRTLTDFKDNERAVLRLTEILHALGEVSARERMEIFAPIVWNEGKCLVRSDVPGFRSGDRLEALRERLGKLLLGHFGETVASAERLQARLRAVLAQPGRVGEGDRAVLERYLFAGARWLAPDSSASSLAPQGTNSRTVLRLGAFEDGGDLLYDLPQSLTTIGMPGSGKSQTQVARNLLHYRGGAVVVDLKGELFDMTGGWRHAEVGPVQCFAPDRPEISATFNPLDWVRGDPIYAWDDAERLADLLVVKTKEAKDPYWEQRGLSLVTTALSYTAIAAPPEQRNMSHVLNQLYAISEDEDRQKWAAALAETGVEQLRLEAKAFRDMPQNQREGVFENARTQLRVWISPAIKAISHTSSINTLGLRTGATLYLCVRDEDLERYATVLRPLIGLSMRDLMFGGPDREAPVVTFFIDEAPRLGRMDILESMIDIGRGYGLRVWLLAQNIGQFRERYKNADGMIGNCMVRCYMNPDEEDAQRLSRLLNEREGLLDGRRKALVEPWQLSGPEYADKIIAFIAKNHPARLTKVMPQDDLVCSGRIGWPLGQAEKDGVLLTILPTSRSQAGVQN</sequence>
<evidence type="ECO:0000256" key="7">
    <source>
        <dbReference type="SAM" id="MobiDB-lite"/>
    </source>
</evidence>
<evidence type="ECO:0000256" key="2">
    <source>
        <dbReference type="ARBA" id="ARBA00008806"/>
    </source>
</evidence>
<reference evidence="8 9" key="1">
    <citation type="submission" date="2020-10" db="EMBL/GenBank/DDBJ databases">
        <title>Degradation of 1,4-Dioxane by Xanthobacter sp. YN2, via a Novel Group-2 Soluble Di-Iron Monooxygenase.</title>
        <authorList>
            <person name="Ma F."/>
            <person name="Wang Y."/>
            <person name="Yang J."/>
            <person name="Guo H."/>
            <person name="Su D."/>
            <person name="Yu L."/>
        </authorList>
    </citation>
    <scope>NUCLEOTIDE SEQUENCE [LARGE SCALE GENOMIC DNA]</scope>
    <source>
        <strain evidence="8 9">YN2</strain>
        <plasmid evidence="8 9">unnamed4</plasmid>
    </source>
</reference>
<geneLocation type="plasmid" evidence="8 9">
    <name>unnamed4</name>
</geneLocation>
<organism evidence="8 9">
    <name type="scientific">Xanthobacter dioxanivorans</name>
    <dbReference type="NCBI Taxonomy" id="2528964"/>
    <lineage>
        <taxon>Bacteria</taxon>
        <taxon>Pseudomonadati</taxon>
        <taxon>Pseudomonadota</taxon>
        <taxon>Alphaproteobacteria</taxon>
        <taxon>Hyphomicrobiales</taxon>
        <taxon>Xanthobacteraceae</taxon>
        <taxon>Xanthobacter</taxon>
    </lineage>
</organism>
<evidence type="ECO:0000256" key="5">
    <source>
        <dbReference type="ARBA" id="ARBA00022989"/>
    </source>
</evidence>
<evidence type="ECO:0000256" key="1">
    <source>
        <dbReference type="ARBA" id="ARBA00004651"/>
    </source>
</evidence>
<evidence type="ECO:0000256" key="3">
    <source>
        <dbReference type="ARBA" id="ARBA00022475"/>
    </source>
</evidence>
<keyword evidence="9" id="KW-1185">Reference proteome</keyword>
<dbReference type="InterPro" id="IPR027417">
    <property type="entry name" value="P-loop_NTPase"/>
</dbReference>
<evidence type="ECO:0000313" key="8">
    <source>
        <dbReference type="EMBL" id="QRG10281.1"/>
    </source>
</evidence>
<name>A0A974PVH7_9HYPH</name>
<keyword evidence="5" id="KW-1133">Transmembrane helix</keyword>
<feature type="region of interest" description="Disordered" evidence="7">
    <location>
        <begin position="48"/>
        <end position="67"/>
    </location>
</feature>
<dbReference type="InterPro" id="IPR003688">
    <property type="entry name" value="TraG/VirD4"/>
</dbReference>
<dbReference type="KEGG" id="xdi:EZH22_31260"/>
<dbReference type="Gene3D" id="3.40.50.300">
    <property type="entry name" value="P-loop containing nucleotide triphosphate hydrolases"/>
    <property type="match status" value="1"/>
</dbReference>
<comment type="similarity">
    <text evidence="2">Belongs to the VirD4/TraG family.</text>
</comment>
<dbReference type="SUPFAM" id="SSF52540">
    <property type="entry name" value="P-loop containing nucleoside triphosphate hydrolases"/>
    <property type="match status" value="1"/>
</dbReference>
<dbReference type="CDD" id="cd01127">
    <property type="entry name" value="TrwB_TraG_TraD_VirD4"/>
    <property type="match status" value="1"/>
</dbReference>
<dbReference type="PANTHER" id="PTHR37937:SF1">
    <property type="entry name" value="CONJUGATIVE TRANSFER: DNA TRANSPORT"/>
    <property type="match status" value="1"/>
</dbReference>
<evidence type="ECO:0000256" key="6">
    <source>
        <dbReference type="ARBA" id="ARBA00023136"/>
    </source>
</evidence>
<keyword evidence="8" id="KW-0614">Plasmid</keyword>
<accession>A0A974PVH7</accession>
<keyword evidence="4" id="KW-0812">Transmembrane</keyword>
<dbReference type="AlphaFoldDB" id="A0A974PVH7"/>
<dbReference type="EMBL" id="CP063366">
    <property type="protein sequence ID" value="QRG10281.1"/>
    <property type="molecule type" value="Genomic_DNA"/>
</dbReference>
<keyword evidence="6" id="KW-0472">Membrane</keyword>
<gene>
    <name evidence="8" type="ORF">EZH22_31260</name>
</gene>
<dbReference type="PANTHER" id="PTHR37937">
    <property type="entry name" value="CONJUGATIVE TRANSFER: DNA TRANSPORT"/>
    <property type="match status" value="1"/>
</dbReference>
<evidence type="ECO:0000256" key="4">
    <source>
        <dbReference type="ARBA" id="ARBA00022692"/>
    </source>
</evidence>
<dbReference type="GO" id="GO:0005886">
    <property type="term" value="C:plasma membrane"/>
    <property type="evidence" value="ECO:0007669"/>
    <property type="project" value="UniProtKB-SubCell"/>
</dbReference>
<dbReference type="Pfam" id="PF02534">
    <property type="entry name" value="T4SS-DNA_transf"/>
    <property type="match status" value="1"/>
</dbReference>
<evidence type="ECO:0000313" key="9">
    <source>
        <dbReference type="Proteomes" id="UP000596427"/>
    </source>
</evidence>